<keyword evidence="3" id="KW-1185">Reference proteome</keyword>
<keyword evidence="1" id="KW-0472">Membrane</keyword>
<dbReference type="OrthoDB" id="10420756at2759"/>
<dbReference type="EnsemblMetazoa" id="G24955.1">
    <property type="protein sequence ID" value="G24955.1:cds"/>
    <property type="gene ID" value="G24955"/>
</dbReference>
<proteinExistence type="predicted"/>
<reference evidence="2" key="1">
    <citation type="submission" date="2022-08" db="UniProtKB">
        <authorList>
            <consortium name="EnsemblMetazoa"/>
        </authorList>
    </citation>
    <scope>IDENTIFICATION</scope>
    <source>
        <strain evidence="2">05x7-T-G4-1.051#20</strain>
    </source>
</reference>
<sequence>MFWSNKDPRITTSIVSTESAQGNQTIPPVGTGGSENEFESFVEHEIGGIVGLIFGLLFSAALILAAYISYRRHRARNEEYQRDMKVFLNSKRNAGVYMDTTVESSDPIVVTRNNKDAVYAALRQPESDEEF</sequence>
<feature type="transmembrane region" description="Helical" evidence="1">
    <location>
        <begin position="46"/>
        <end position="68"/>
    </location>
</feature>
<dbReference type="EnsemblMetazoa" id="G24955.2">
    <property type="protein sequence ID" value="G24955.2:cds"/>
    <property type="gene ID" value="G24955"/>
</dbReference>
<evidence type="ECO:0000256" key="1">
    <source>
        <dbReference type="SAM" id="Phobius"/>
    </source>
</evidence>
<evidence type="ECO:0000313" key="3">
    <source>
        <dbReference type="Proteomes" id="UP000005408"/>
    </source>
</evidence>
<organism evidence="2 3">
    <name type="scientific">Magallana gigas</name>
    <name type="common">Pacific oyster</name>
    <name type="synonym">Crassostrea gigas</name>
    <dbReference type="NCBI Taxonomy" id="29159"/>
    <lineage>
        <taxon>Eukaryota</taxon>
        <taxon>Metazoa</taxon>
        <taxon>Spiralia</taxon>
        <taxon>Lophotrochozoa</taxon>
        <taxon>Mollusca</taxon>
        <taxon>Bivalvia</taxon>
        <taxon>Autobranchia</taxon>
        <taxon>Pteriomorphia</taxon>
        <taxon>Ostreida</taxon>
        <taxon>Ostreoidea</taxon>
        <taxon>Ostreidae</taxon>
        <taxon>Magallana</taxon>
    </lineage>
</organism>
<name>A0A8W8KTW8_MAGGI</name>
<accession>A0A8W8KTW8</accession>
<dbReference type="EnsemblMetazoa" id="G24955.4">
    <property type="protein sequence ID" value="G24955.4:cds"/>
    <property type="gene ID" value="G24955"/>
</dbReference>
<dbReference type="OMA" id="RHRARNE"/>
<dbReference type="Proteomes" id="UP000005408">
    <property type="component" value="Unassembled WGS sequence"/>
</dbReference>
<keyword evidence="1" id="KW-1133">Transmembrane helix</keyword>
<dbReference type="EnsemblMetazoa" id="G24955.5">
    <property type="protein sequence ID" value="G24955.5:cds"/>
    <property type="gene ID" value="G24955"/>
</dbReference>
<dbReference type="EnsemblMetazoa" id="G24955.3">
    <property type="protein sequence ID" value="G24955.3:cds"/>
    <property type="gene ID" value="G24955"/>
</dbReference>
<keyword evidence="1" id="KW-0812">Transmembrane</keyword>
<protein>
    <submittedName>
        <fullName evidence="2">Uncharacterized protein</fullName>
    </submittedName>
</protein>
<evidence type="ECO:0000313" key="2">
    <source>
        <dbReference type="EnsemblMetazoa" id="G24955.2:cds"/>
    </source>
</evidence>
<dbReference type="AlphaFoldDB" id="A0A8W8KTW8"/>